<name>A0A366EM12_9HYPH</name>
<keyword evidence="2" id="KW-1185">Reference proteome</keyword>
<organism evidence="1 2">
    <name type="scientific">Roseiarcus fermentans</name>
    <dbReference type="NCBI Taxonomy" id="1473586"/>
    <lineage>
        <taxon>Bacteria</taxon>
        <taxon>Pseudomonadati</taxon>
        <taxon>Pseudomonadota</taxon>
        <taxon>Alphaproteobacteria</taxon>
        <taxon>Hyphomicrobiales</taxon>
        <taxon>Roseiarcaceae</taxon>
        <taxon>Roseiarcus</taxon>
    </lineage>
</organism>
<comment type="caution">
    <text evidence="1">The sequence shown here is derived from an EMBL/GenBank/DDBJ whole genome shotgun (WGS) entry which is preliminary data.</text>
</comment>
<dbReference type="Proteomes" id="UP000253529">
    <property type="component" value="Unassembled WGS sequence"/>
</dbReference>
<dbReference type="AlphaFoldDB" id="A0A366EM12"/>
<dbReference type="RefSeq" id="WP_113892848.1">
    <property type="nucleotide sequence ID" value="NZ_QNRK01000044.1"/>
</dbReference>
<evidence type="ECO:0000313" key="1">
    <source>
        <dbReference type="EMBL" id="RBP03472.1"/>
    </source>
</evidence>
<dbReference type="Pfam" id="PF01724">
    <property type="entry name" value="DUF29"/>
    <property type="match status" value="1"/>
</dbReference>
<dbReference type="OrthoDB" id="425753at2"/>
<dbReference type="InterPro" id="IPR002636">
    <property type="entry name" value="DUF29"/>
</dbReference>
<dbReference type="PANTHER" id="PTHR34235">
    <property type="entry name" value="SLR1203 PROTEIN-RELATED"/>
    <property type="match status" value="1"/>
</dbReference>
<proteinExistence type="predicted"/>
<dbReference type="EMBL" id="QNRK01000044">
    <property type="protein sequence ID" value="RBP03472.1"/>
    <property type="molecule type" value="Genomic_DNA"/>
</dbReference>
<accession>A0A366EM12</accession>
<reference evidence="1 2" key="1">
    <citation type="submission" date="2018-06" db="EMBL/GenBank/DDBJ databases">
        <title>Genomic Encyclopedia of Type Strains, Phase IV (KMG-IV): sequencing the most valuable type-strain genomes for metagenomic binning, comparative biology and taxonomic classification.</title>
        <authorList>
            <person name="Goeker M."/>
        </authorList>
    </citation>
    <scope>NUCLEOTIDE SEQUENCE [LARGE SCALE GENOMIC DNA]</scope>
    <source>
        <strain evidence="1 2">DSM 24875</strain>
    </source>
</reference>
<gene>
    <name evidence="1" type="ORF">DFR50_14428</name>
</gene>
<evidence type="ECO:0000313" key="2">
    <source>
        <dbReference type="Proteomes" id="UP000253529"/>
    </source>
</evidence>
<sequence>MTRALYETDVVLWAQEQARLLREGAFTRLDIEHLADEIEDVGKAEQRELVSRMAVLLAHLLKWRFQPQLRTKSWRDTIDIQRKSVVRRLQATPSLKATLHDPEWQADIWLDALKAAIGETGLDRAVFPAASPWTVEQALDPEFWPDEA</sequence>
<protein>
    <submittedName>
        <fullName evidence="1">Uncharacterized protein DUF29</fullName>
    </submittedName>
</protein>
<dbReference type="PANTHER" id="PTHR34235:SF4">
    <property type="entry name" value="SLR0291 PROTEIN"/>
    <property type="match status" value="1"/>
</dbReference>
<dbReference type="Gene3D" id="1.20.1220.20">
    <property type="entry name" value="Uncharcterised protein PF01724"/>
    <property type="match status" value="1"/>
</dbReference>